<dbReference type="RefSeq" id="WP_015194112.1">
    <property type="nucleotide sequence ID" value="NC_019748.1"/>
</dbReference>
<evidence type="ECO:0000313" key="2">
    <source>
        <dbReference type="Proteomes" id="UP000010473"/>
    </source>
</evidence>
<dbReference type="AlphaFoldDB" id="K9XV20"/>
<dbReference type="EMBL" id="CP003653">
    <property type="protein sequence ID" value="AFZ36445.1"/>
    <property type="molecule type" value="Genomic_DNA"/>
</dbReference>
<dbReference type="PANTHER" id="PTHR37031">
    <property type="entry name" value="METALLOPHOSPHATASE BINDING DOMAIN PROTEIN"/>
    <property type="match status" value="1"/>
</dbReference>
<evidence type="ECO:0008006" key="3">
    <source>
        <dbReference type="Google" id="ProtNLM"/>
    </source>
</evidence>
<dbReference type="KEGG" id="scs:Sta7437_2926"/>
<dbReference type="STRING" id="111780.Sta7437_2926"/>
<dbReference type="InterPro" id="IPR038607">
    <property type="entry name" value="PhoD-like_sf"/>
</dbReference>
<evidence type="ECO:0000313" key="1">
    <source>
        <dbReference type="EMBL" id="AFZ36445.1"/>
    </source>
</evidence>
<reference evidence="2" key="1">
    <citation type="journal article" date="2013" name="Proc. Natl. Acad. Sci. U.S.A.">
        <title>Improving the coverage of the cyanobacterial phylum using diversity-driven genome sequencing.</title>
        <authorList>
            <person name="Shih P.M."/>
            <person name="Wu D."/>
            <person name="Latifi A."/>
            <person name="Axen S.D."/>
            <person name="Fewer D.P."/>
            <person name="Talla E."/>
            <person name="Calteau A."/>
            <person name="Cai F."/>
            <person name="Tandeau de Marsac N."/>
            <person name="Rippka R."/>
            <person name="Herdman M."/>
            <person name="Sivonen K."/>
            <person name="Coursin T."/>
            <person name="Laurent T."/>
            <person name="Goodwin L."/>
            <person name="Nolan M."/>
            <person name="Davenport K.W."/>
            <person name="Han C.S."/>
            <person name="Rubin E.M."/>
            <person name="Eisen J.A."/>
            <person name="Woyke T."/>
            <person name="Gugger M."/>
            <person name="Kerfeld C.A."/>
        </authorList>
    </citation>
    <scope>NUCLEOTIDE SEQUENCE [LARGE SCALE GENOMIC DNA]</scope>
    <source>
        <strain evidence="2">ATCC 29371 / PCC 7437</strain>
    </source>
</reference>
<accession>K9XV20</accession>
<dbReference type="eggNOG" id="COG3540">
    <property type="taxonomic scope" value="Bacteria"/>
</dbReference>
<sequence length="768" mass="87436">MRQTLDFLTNINDLPLILAGPILRRTETDGIAVWLALKQASKVTLKIYATAAGRGQSLERELGEGEGQTIQLGQYLHLLVVTVKLKQNNRLKPGQVYAYDLYFDGQINLATALDNTKISYFDHQLPTFSLPSADLNQLKVIHGSCRKPHGGGRDILSCLDVLIETSADLADERPQQLFLTGDQIYGDDVADPFLWLTQKVSNFLLGWEENLPLLEGVIKPSELPPGKRSEIARLEGGFTAMLQKQPEKAKSHLFSFGEYATAYLLAWSPVLMRSQFPAGREIFTDSKLAKNWDQELLSLTSFIEDLPKVRRALANIPTYTICDDHDISDDWYLNRLWCDRVLSKPLGRRVVQNGLLAYALFQAWGNTPEQFQPGTSGEKLLQAAMKWCSSAGTDSISSVAIIRYLGLPPVELHTGLPQLQPDQDVLILARDKEALTWHYSIKGSKHEVFVLDTRTWRGYPRTDRQGKQPPMLLSHTAFEQQLINPLASSDTGQIEATLIVLPTNLVTLGLIDQVQRWELKRNRVFSNDVGDSWNFHQTAFAKLLLSLAQSRDRIIILSGDIHYSCAIRLTHWFYDPASTAVLVQLTSSAIKNSELSTRIVQTRIKNLFPEPTENWLGWQKSLRLLKLPQNHWWQSLGFGQKPPQLSSSSSPPDWQYQLEWCYRKPIRPLFKRSSKSLANHKSSFWQNLFKSLLFWLWRNPWLQEGSEVVGRNNISLVRFQWSSEDEHKTVIQETYWHPPWNNHEIVKSNYVISLKPQSPPTLPGLRNS</sequence>
<name>K9XV20_STAC7</name>
<dbReference type="PATRIC" id="fig|111780.3.peg.3042"/>
<gene>
    <name evidence="1" type="ordered locus">Sta7437_2926</name>
</gene>
<dbReference type="Gene3D" id="3.60.21.70">
    <property type="entry name" value="PhoD-like phosphatase"/>
    <property type="match status" value="1"/>
</dbReference>
<organism evidence="1 2">
    <name type="scientific">Stanieria cyanosphaera (strain ATCC 29371 / PCC 7437)</name>
    <dbReference type="NCBI Taxonomy" id="111780"/>
    <lineage>
        <taxon>Bacteria</taxon>
        <taxon>Bacillati</taxon>
        <taxon>Cyanobacteriota</taxon>
        <taxon>Cyanophyceae</taxon>
        <taxon>Pleurocapsales</taxon>
        <taxon>Dermocarpellaceae</taxon>
        <taxon>Stanieria</taxon>
    </lineage>
</organism>
<dbReference type="SUPFAM" id="SSF56300">
    <property type="entry name" value="Metallo-dependent phosphatases"/>
    <property type="match status" value="1"/>
</dbReference>
<dbReference type="Proteomes" id="UP000010473">
    <property type="component" value="Chromosome"/>
</dbReference>
<proteinExistence type="predicted"/>
<keyword evidence="2" id="KW-1185">Reference proteome</keyword>
<dbReference type="OrthoDB" id="9795624at2"/>
<dbReference type="InterPro" id="IPR029052">
    <property type="entry name" value="Metallo-depent_PP-like"/>
</dbReference>
<dbReference type="HOGENOM" id="CLU_020671_0_0_3"/>
<dbReference type="PANTHER" id="PTHR37031:SF2">
    <property type="entry name" value="PHOD-LIKE PHOSPHATASE METALLOPHOSPHATASE DOMAIN-CONTAINING PROTEIN"/>
    <property type="match status" value="1"/>
</dbReference>
<protein>
    <recommendedName>
        <fullName evidence="3">PhoD-like phosphatase</fullName>
    </recommendedName>
</protein>